<feature type="region of interest" description="Disordered" evidence="5">
    <location>
        <begin position="419"/>
        <end position="512"/>
    </location>
</feature>
<evidence type="ECO:0000256" key="1">
    <source>
        <dbReference type="ARBA" id="ARBA00022679"/>
    </source>
</evidence>
<evidence type="ECO:0000256" key="5">
    <source>
        <dbReference type="SAM" id="MobiDB-lite"/>
    </source>
</evidence>
<evidence type="ECO:0000256" key="3">
    <source>
        <dbReference type="ARBA" id="ARBA00022777"/>
    </source>
</evidence>
<dbReference type="PROSITE" id="PS50011">
    <property type="entry name" value="PROTEIN_KINASE_DOM"/>
    <property type="match status" value="1"/>
</dbReference>
<evidence type="ECO:0000256" key="6">
    <source>
        <dbReference type="SAM" id="Phobius"/>
    </source>
</evidence>
<keyword evidence="3 8" id="KW-0418">Kinase</keyword>
<dbReference type="Proteomes" id="UP001221411">
    <property type="component" value="Unassembled WGS sequence"/>
</dbReference>
<dbReference type="PANTHER" id="PTHR43289:SF6">
    <property type="entry name" value="SERINE_THREONINE-PROTEIN KINASE NEKL-3"/>
    <property type="match status" value="1"/>
</dbReference>
<keyword evidence="6" id="KW-0472">Membrane</keyword>
<keyword evidence="4" id="KW-0067">ATP-binding</keyword>
<dbReference type="EMBL" id="JAQNDO010000001">
    <property type="protein sequence ID" value="MDC0749571.1"/>
    <property type="molecule type" value="Genomic_DNA"/>
</dbReference>
<evidence type="ECO:0000259" key="7">
    <source>
        <dbReference type="PROSITE" id="PS50011"/>
    </source>
</evidence>
<gene>
    <name evidence="8" type="ORF">POL67_50035</name>
</gene>
<proteinExistence type="predicted"/>
<protein>
    <submittedName>
        <fullName evidence="8">Serine/threonine-protein kinase</fullName>
    </submittedName>
</protein>
<evidence type="ECO:0000256" key="2">
    <source>
        <dbReference type="ARBA" id="ARBA00022741"/>
    </source>
</evidence>
<sequence length="512" mass="53139">MSTEKLHPGLVIAGRYRIVKQLGEGGVGAVYLVQHVHTDERLALKVLHNETLSDPSTIERFRTEARAPARIDSDHIVRVTDADVAPELSGAPFLVMEFLRGRDLAGEAEARGRMHPKEVVLYLRQAARALDKAHAIGIVHRDLKPENIFLSVREDGTPCVKLLDFGIAKLTGGAASSMGAHSKTKTGAIFGTPLYMAPEQARAQAQLIGPHTDVWAIGLIAARLLLGFDYWQAETISDLVVQIVVDPIPPPSQKGSSFGPRFDAWFLRCCSRDASQRFRTAGEAITELAAALGIAEGPALVLEVTEILQKAQAGEGAPKNTVVGAPMPMAQSAAAARPAFASTPQPQNPMALSPMGGGGISPQTAMGATVLAASTAVPLAQTGQTPNPSGSSKAPMFAAIAIVLLGIVGAAVIFGAKGDAKDPKPAAAAATEAAPLPLPTPTPKAPVAADPPVNVEPAAAASVEPAVAPPVASAKPAAPTQTTPSGRKPPPPPPPATNKKKPNDDELMSGRR</sequence>
<dbReference type="GO" id="GO:0016301">
    <property type="term" value="F:kinase activity"/>
    <property type="evidence" value="ECO:0007669"/>
    <property type="project" value="UniProtKB-KW"/>
</dbReference>
<feature type="transmembrane region" description="Helical" evidence="6">
    <location>
        <begin position="396"/>
        <end position="416"/>
    </location>
</feature>
<dbReference type="PANTHER" id="PTHR43289">
    <property type="entry name" value="MITOGEN-ACTIVATED PROTEIN KINASE KINASE KINASE 20-RELATED"/>
    <property type="match status" value="1"/>
</dbReference>
<evidence type="ECO:0000313" key="9">
    <source>
        <dbReference type="Proteomes" id="UP001221411"/>
    </source>
</evidence>
<reference evidence="8 9" key="1">
    <citation type="submission" date="2022-11" db="EMBL/GenBank/DDBJ databases">
        <title>Minimal conservation of predation-associated metabolite biosynthetic gene clusters underscores biosynthetic potential of Myxococcota including descriptions for ten novel species: Archangium lansinium sp. nov., Myxococcus landrumus sp. nov., Nannocystis bai.</title>
        <authorList>
            <person name="Ahearne A."/>
            <person name="Stevens C."/>
            <person name="Dowd S."/>
        </authorList>
    </citation>
    <scope>NUCLEOTIDE SEQUENCE [LARGE SCALE GENOMIC DNA]</scope>
    <source>
        <strain evidence="8 9">RJM3</strain>
    </source>
</reference>
<dbReference type="Pfam" id="PF00069">
    <property type="entry name" value="Pkinase"/>
    <property type="match status" value="1"/>
</dbReference>
<comment type="caution">
    <text evidence="8">The sequence shown here is derived from an EMBL/GenBank/DDBJ whole genome shotgun (WGS) entry which is preliminary data.</text>
</comment>
<keyword evidence="9" id="KW-1185">Reference proteome</keyword>
<dbReference type="SMART" id="SM00220">
    <property type="entry name" value="S_TKc"/>
    <property type="match status" value="1"/>
</dbReference>
<keyword evidence="1" id="KW-0808">Transferase</keyword>
<feature type="domain" description="Protein kinase" evidence="7">
    <location>
        <begin position="16"/>
        <end position="289"/>
    </location>
</feature>
<evidence type="ECO:0000313" key="8">
    <source>
        <dbReference type="EMBL" id="MDC0749571.1"/>
    </source>
</evidence>
<keyword evidence="6" id="KW-1133">Transmembrane helix</keyword>
<dbReference type="InterPro" id="IPR000719">
    <property type="entry name" value="Prot_kinase_dom"/>
</dbReference>
<dbReference type="Gene3D" id="3.30.200.20">
    <property type="entry name" value="Phosphorylase Kinase, domain 1"/>
    <property type="match status" value="1"/>
</dbReference>
<keyword evidence="6" id="KW-0812">Transmembrane</keyword>
<dbReference type="Gene3D" id="1.10.510.10">
    <property type="entry name" value="Transferase(Phosphotransferase) domain 1"/>
    <property type="match status" value="1"/>
</dbReference>
<evidence type="ECO:0000256" key="4">
    <source>
        <dbReference type="ARBA" id="ARBA00022840"/>
    </source>
</evidence>
<dbReference type="InterPro" id="IPR011009">
    <property type="entry name" value="Kinase-like_dom_sf"/>
</dbReference>
<feature type="compositionally biased region" description="Pro residues" evidence="5">
    <location>
        <begin position="487"/>
        <end position="496"/>
    </location>
</feature>
<name>A0ABT5F638_9BACT</name>
<feature type="compositionally biased region" description="Low complexity" evidence="5">
    <location>
        <begin position="445"/>
        <end position="480"/>
    </location>
</feature>
<dbReference type="InterPro" id="IPR008271">
    <property type="entry name" value="Ser/Thr_kinase_AS"/>
</dbReference>
<feature type="region of interest" description="Disordered" evidence="5">
    <location>
        <begin position="337"/>
        <end position="359"/>
    </location>
</feature>
<keyword evidence="2" id="KW-0547">Nucleotide-binding</keyword>
<dbReference type="PROSITE" id="PS00108">
    <property type="entry name" value="PROTEIN_KINASE_ST"/>
    <property type="match status" value="1"/>
</dbReference>
<feature type="compositionally biased region" description="Low complexity" evidence="5">
    <location>
        <begin position="425"/>
        <end position="435"/>
    </location>
</feature>
<dbReference type="CDD" id="cd14014">
    <property type="entry name" value="STKc_PknB_like"/>
    <property type="match status" value="1"/>
</dbReference>
<dbReference type="RefSeq" id="WP_271929567.1">
    <property type="nucleotide sequence ID" value="NZ_JAQNDO010000001.1"/>
</dbReference>
<accession>A0ABT5F638</accession>
<organism evidence="8 9">
    <name type="scientific">Polyangium mundeleinium</name>
    <dbReference type="NCBI Taxonomy" id="2995306"/>
    <lineage>
        <taxon>Bacteria</taxon>
        <taxon>Pseudomonadati</taxon>
        <taxon>Myxococcota</taxon>
        <taxon>Polyangia</taxon>
        <taxon>Polyangiales</taxon>
        <taxon>Polyangiaceae</taxon>
        <taxon>Polyangium</taxon>
    </lineage>
</organism>
<dbReference type="SUPFAM" id="SSF56112">
    <property type="entry name" value="Protein kinase-like (PK-like)"/>
    <property type="match status" value="1"/>
</dbReference>